<dbReference type="GO" id="GO:0015385">
    <property type="term" value="F:sodium:proton antiporter activity"/>
    <property type="evidence" value="ECO:0007669"/>
    <property type="project" value="UniProtKB-UniRule"/>
</dbReference>
<comment type="caution">
    <text evidence="7">The sequence shown here is derived from an EMBL/GenBank/DDBJ whole genome shotgun (WGS) entry which is preliminary data.</text>
</comment>
<comment type="catalytic activity">
    <reaction evidence="6">
        <text>Na(+)(in) + 2 H(+)(out) = Na(+)(out) + 2 H(+)(in)</text>
        <dbReference type="Rhea" id="RHEA:29251"/>
        <dbReference type="ChEBI" id="CHEBI:15378"/>
        <dbReference type="ChEBI" id="CHEBI:29101"/>
    </reaction>
</comment>
<dbReference type="EMBL" id="JADIMK010000099">
    <property type="protein sequence ID" value="MBO8456532.1"/>
    <property type="molecule type" value="Genomic_DNA"/>
</dbReference>
<feature type="transmembrane region" description="Helical" evidence="6">
    <location>
        <begin position="69"/>
        <end position="89"/>
    </location>
</feature>
<dbReference type="Pfam" id="PF06965">
    <property type="entry name" value="Na_H_antiport_1"/>
    <property type="match status" value="1"/>
</dbReference>
<sequence length="406" mass="43757">MDQKGKKGREILNSLLHNEATVGIVLLLCAIAAVSMASFPQTRWFGELWGKDMGIIIGDFSLKMSLRHWINDALMAIFFFVVGLEIKAEMLAGHLSSIKKAALPVLAAAGGMVVPALIYSVFNIGDPAAERGWGIPMATDIAFAIGIISILGSRVPVGLKIFLAALAVVDDLGAIIVLAIFYPSHALHTGWMILAAATFIILFIFNRRKLRNRWLYILPGFFLWYFVYQSGIHATVAGVLLSMVIPSRGKSGELKDSMLKSFEHGMKPYVNFLVMPLFALANAGVALDFSMFSGGTIPGVSLGIFFGLLVGKPAGIFILSWLGVKMKFASLPEGIRWSQVVAMGILGGIGFTMSIFINSLAFTDPALTDMGKMSILIASASAAIIGLAVLRMTCPSEKESYDVKNI</sequence>
<dbReference type="NCBIfam" id="TIGR00773">
    <property type="entry name" value="NhaA"/>
    <property type="match status" value="1"/>
</dbReference>
<evidence type="ECO:0000256" key="2">
    <source>
        <dbReference type="ARBA" id="ARBA00022475"/>
    </source>
</evidence>
<reference evidence="7" key="2">
    <citation type="journal article" date="2021" name="PeerJ">
        <title>Extensive microbial diversity within the chicken gut microbiome revealed by metagenomics and culture.</title>
        <authorList>
            <person name="Gilroy R."/>
            <person name="Ravi A."/>
            <person name="Getino M."/>
            <person name="Pursley I."/>
            <person name="Horton D.L."/>
            <person name="Alikhan N.F."/>
            <person name="Baker D."/>
            <person name="Gharbi K."/>
            <person name="Hall N."/>
            <person name="Watson M."/>
            <person name="Adriaenssens E.M."/>
            <person name="Foster-Nyarko E."/>
            <person name="Jarju S."/>
            <person name="Secka A."/>
            <person name="Antonio M."/>
            <person name="Oren A."/>
            <person name="Chaudhuri R.R."/>
            <person name="La Ragione R."/>
            <person name="Hildebrand F."/>
            <person name="Pallen M.J."/>
        </authorList>
    </citation>
    <scope>NUCLEOTIDE SEQUENCE</scope>
    <source>
        <strain evidence="7">B1-3475</strain>
    </source>
</reference>
<evidence type="ECO:0000256" key="4">
    <source>
        <dbReference type="ARBA" id="ARBA00022989"/>
    </source>
</evidence>
<evidence type="ECO:0000256" key="3">
    <source>
        <dbReference type="ARBA" id="ARBA00022692"/>
    </source>
</evidence>
<dbReference type="NCBIfam" id="NF007112">
    <property type="entry name" value="PRK09561.1"/>
    <property type="match status" value="1"/>
</dbReference>
<feature type="transmembrane region" description="Helical" evidence="6">
    <location>
        <begin position="373"/>
        <end position="390"/>
    </location>
</feature>
<accession>A0A9D9HMG4</accession>
<keyword evidence="6" id="KW-0915">Sodium</keyword>
<feature type="transmembrane region" description="Helical" evidence="6">
    <location>
        <begin position="161"/>
        <end position="182"/>
    </location>
</feature>
<gene>
    <name evidence="6 7" type="primary">nhaA</name>
    <name evidence="7" type="ORF">IAC08_09075</name>
</gene>
<keyword evidence="4 6" id="KW-1133">Transmembrane helix</keyword>
<comment type="function">
    <text evidence="6">Na(+)/H(+) antiporter that extrudes sodium in exchange for external protons.</text>
</comment>
<proteinExistence type="inferred from homology"/>
<dbReference type="InterPro" id="IPR023171">
    <property type="entry name" value="Na/H_antiporter_dom_sf"/>
</dbReference>
<keyword evidence="3 6" id="KW-0812">Transmembrane</keyword>
<dbReference type="Proteomes" id="UP000823617">
    <property type="component" value="Unassembled WGS sequence"/>
</dbReference>
<dbReference type="PANTHER" id="PTHR30341">
    <property type="entry name" value="SODIUM ION/PROTON ANTIPORTER NHAA-RELATED"/>
    <property type="match status" value="1"/>
</dbReference>
<evidence type="ECO:0000313" key="8">
    <source>
        <dbReference type="Proteomes" id="UP000823617"/>
    </source>
</evidence>
<keyword evidence="5 6" id="KW-0472">Membrane</keyword>
<evidence type="ECO:0000256" key="6">
    <source>
        <dbReference type="HAMAP-Rule" id="MF_01844"/>
    </source>
</evidence>
<dbReference type="InterPro" id="IPR004670">
    <property type="entry name" value="NhaA"/>
</dbReference>
<feature type="transmembrane region" description="Helical" evidence="6">
    <location>
        <begin position="101"/>
        <end position="121"/>
    </location>
</feature>
<keyword evidence="6" id="KW-0406">Ion transport</keyword>
<dbReference type="GO" id="GO:0005886">
    <property type="term" value="C:plasma membrane"/>
    <property type="evidence" value="ECO:0007669"/>
    <property type="project" value="UniProtKB-SubCell"/>
</dbReference>
<name>A0A9D9HMG4_9BACT</name>
<dbReference type="PANTHER" id="PTHR30341:SF0">
    <property type="entry name" value="NA(+)_H(+) ANTIPORTER NHAA"/>
    <property type="match status" value="1"/>
</dbReference>
<keyword evidence="6" id="KW-0813">Transport</keyword>
<protein>
    <recommendedName>
        <fullName evidence="6">Na(+)/H(+) antiporter NhaA</fullName>
    </recommendedName>
    <alternativeName>
        <fullName evidence="6">Sodium/proton antiporter NhaA</fullName>
    </alternativeName>
</protein>
<keyword evidence="2 6" id="KW-1003">Cell membrane</keyword>
<comment type="similarity">
    <text evidence="6">Belongs to the NhaA Na(+)/H(+) (TC 2.A.33) antiporter family.</text>
</comment>
<dbReference type="HAMAP" id="MF_01844">
    <property type="entry name" value="NhaA"/>
    <property type="match status" value="1"/>
</dbReference>
<dbReference type="Gene3D" id="1.20.1530.10">
    <property type="entry name" value="Na+/H+ antiporter like domain"/>
    <property type="match status" value="1"/>
</dbReference>
<feature type="transmembrane region" description="Helical" evidence="6">
    <location>
        <begin position="340"/>
        <end position="361"/>
    </location>
</feature>
<keyword evidence="6" id="KW-0050">Antiport</keyword>
<feature type="transmembrane region" description="Helical" evidence="6">
    <location>
        <begin position="212"/>
        <end position="228"/>
    </location>
</feature>
<reference evidence="7" key="1">
    <citation type="submission" date="2020-10" db="EMBL/GenBank/DDBJ databases">
        <authorList>
            <person name="Gilroy R."/>
        </authorList>
    </citation>
    <scope>NUCLEOTIDE SEQUENCE</scope>
    <source>
        <strain evidence="7">B1-3475</strain>
    </source>
</reference>
<comment type="subcellular location">
    <subcellularLocation>
        <location evidence="1">Cell inner membrane</location>
        <topology evidence="1">Multi-pass membrane protein</topology>
    </subcellularLocation>
    <subcellularLocation>
        <location evidence="6">Cell membrane</location>
        <topology evidence="6">Multi-pass membrane protein</topology>
    </subcellularLocation>
</comment>
<feature type="transmembrane region" description="Helical" evidence="6">
    <location>
        <begin position="269"/>
        <end position="287"/>
    </location>
</feature>
<feature type="transmembrane region" description="Helical" evidence="6">
    <location>
        <begin position="188"/>
        <end position="205"/>
    </location>
</feature>
<keyword evidence="6" id="KW-0739">Sodium transport</keyword>
<dbReference type="AlphaFoldDB" id="A0A9D9HMG4"/>
<feature type="transmembrane region" description="Helical" evidence="6">
    <location>
        <begin position="20"/>
        <end position="39"/>
    </location>
</feature>
<evidence type="ECO:0000256" key="5">
    <source>
        <dbReference type="ARBA" id="ARBA00023136"/>
    </source>
</evidence>
<feature type="transmembrane region" description="Helical" evidence="6">
    <location>
        <begin position="299"/>
        <end position="319"/>
    </location>
</feature>
<dbReference type="GO" id="GO:0006885">
    <property type="term" value="P:regulation of pH"/>
    <property type="evidence" value="ECO:0007669"/>
    <property type="project" value="UniProtKB-UniRule"/>
</dbReference>
<evidence type="ECO:0000313" key="7">
    <source>
        <dbReference type="EMBL" id="MBO8456532.1"/>
    </source>
</evidence>
<feature type="transmembrane region" description="Helical" evidence="6">
    <location>
        <begin position="133"/>
        <end position="152"/>
    </location>
</feature>
<organism evidence="7 8">
    <name type="scientific">Candidatus Cryptobacteroides intestinigallinarum</name>
    <dbReference type="NCBI Taxonomy" id="2840767"/>
    <lineage>
        <taxon>Bacteria</taxon>
        <taxon>Pseudomonadati</taxon>
        <taxon>Bacteroidota</taxon>
        <taxon>Bacteroidia</taxon>
        <taxon>Bacteroidales</taxon>
        <taxon>Candidatus Cryptobacteroides</taxon>
    </lineage>
</organism>
<dbReference type="NCBIfam" id="NF007111">
    <property type="entry name" value="PRK09560.1"/>
    <property type="match status" value="1"/>
</dbReference>
<evidence type="ECO:0000256" key="1">
    <source>
        <dbReference type="ARBA" id="ARBA00004429"/>
    </source>
</evidence>